<name>A0A0D3DRL1_BRAOL</name>
<proteinExistence type="predicted"/>
<dbReference type="HOGENOM" id="CLU_2443940_0_0_1"/>
<reference evidence="1" key="2">
    <citation type="submission" date="2015-03" db="UniProtKB">
        <authorList>
            <consortium name="EnsemblPlants"/>
        </authorList>
    </citation>
    <scope>IDENTIFICATION</scope>
</reference>
<dbReference type="Proteomes" id="UP000032141">
    <property type="component" value="Chromosome C8"/>
</dbReference>
<accession>A0A0D3DRL1</accession>
<keyword evidence="2" id="KW-1185">Reference proteome</keyword>
<dbReference type="EnsemblPlants" id="Bo8g077700.1">
    <property type="protein sequence ID" value="Bo8g077700.1"/>
    <property type="gene ID" value="Bo8g077700"/>
</dbReference>
<dbReference type="Gramene" id="Bo8g077700.1">
    <property type="protein sequence ID" value="Bo8g077700.1"/>
    <property type="gene ID" value="Bo8g077700"/>
</dbReference>
<dbReference type="AlphaFoldDB" id="A0A0D3DRL1"/>
<protein>
    <submittedName>
        <fullName evidence="1">Uncharacterized protein</fullName>
    </submittedName>
</protein>
<evidence type="ECO:0000313" key="1">
    <source>
        <dbReference type="EnsemblPlants" id="Bo8g077700.1"/>
    </source>
</evidence>
<sequence length="90" mass="10534">MRYKIFIIKSASLDHTRKKPREKHYICPEHHGPMVSTGSFLHPGCEFEPCRRELPHDVSGHPTRIWVHALRLICIPRERIYLWAAPPLGD</sequence>
<organism evidence="1 2">
    <name type="scientific">Brassica oleracea var. oleracea</name>
    <dbReference type="NCBI Taxonomy" id="109376"/>
    <lineage>
        <taxon>Eukaryota</taxon>
        <taxon>Viridiplantae</taxon>
        <taxon>Streptophyta</taxon>
        <taxon>Embryophyta</taxon>
        <taxon>Tracheophyta</taxon>
        <taxon>Spermatophyta</taxon>
        <taxon>Magnoliopsida</taxon>
        <taxon>eudicotyledons</taxon>
        <taxon>Gunneridae</taxon>
        <taxon>Pentapetalae</taxon>
        <taxon>rosids</taxon>
        <taxon>malvids</taxon>
        <taxon>Brassicales</taxon>
        <taxon>Brassicaceae</taxon>
        <taxon>Brassiceae</taxon>
        <taxon>Brassica</taxon>
    </lineage>
</organism>
<reference evidence="1 2" key="1">
    <citation type="journal article" date="2014" name="Genome Biol.">
        <title>Transcriptome and methylome profiling reveals relics of genome dominance in the mesopolyploid Brassica oleracea.</title>
        <authorList>
            <person name="Parkin I.A."/>
            <person name="Koh C."/>
            <person name="Tang H."/>
            <person name="Robinson S.J."/>
            <person name="Kagale S."/>
            <person name="Clarke W.E."/>
            <person name="Town C.D."/>
            <person name="Nixon J."/>
            <person name="Krishnakumar V."/>
            <person name="Bidwell S.L."/>
            <person name="Denoeud F."/>
            <person name="Belcram H."/>
            <person name="Links M.G."/>
            <person name="Just J."/>
            <person name="Clarke C."/>
            <person name="Bender T."/>
            <person name="Huebert T."/>
            <person name="Mason A.S."/>
            <person name="Pires J.C."/>
            <person name="Barker G."/>
            <person name="Moore J."/>
            <person name="Walley P.G."/>
            <person name="Manoli S."/>
            <person name="Batley J."/>
            <person name="Edwards D."/>
            <person name="Nelson M.N."/>
            <person name="Wang X."/>
            <person name="Paterson A.H."/>
            <person name="King G."/>
            <person name="Bancroft I."/>
            <person name="Chalhoub B."/>
            <person name="Sharpe A.G."/>
        </authorList>
    </citation>
    <scope>NUCLEOTIDE SEQUENCE</scope>
    <source>
        <strain evidence="1 2">cv. TO1000</strain>
    </source>
</reference>
<evidence type="ECO:0000313" key="2">
    <source>
        <dbReference type="Proteomes" id="UP000032141"/>
    </source>
</evidence>